<name>A0A843UJU8_COLES</name>
<dbReference type="Proteomes" id="UP000652761">
    <property type="component" value="Unassembled WGS sequence"/>
</dbReference>
<comment type="caution">
    <text evidence="1">The sequence shown here is derived from an EMBL/GenBank/DDBJ whole genome shotgun (WGS) entry which is preliminary data.</text>
</comment>
<proteinExistence type="predicted"/>
<reference evidence="1" key="1">
    <citation type="submission" date="2017-07" db="EMBL/GenBank/DDBJ databases">
        <title>Taro Niue Genome Assembly and Annotation.</title>
        <authorList>
            <person name="Atibalentja N."/>
            <person name="Keating K."/>
            <person name="Fields C.J."/>
        </authorList>
    </citation>
    <scope>NUCLEOTIDE SEQUENCE</scope>
    <source>
        <strain evidence="1">Niue_2</strain>
        <tissue evidence="1">Leaf</tissue>
    </source>
</reference>
<evidence type="ECO:0000313" key="2">
    <source>
        <dbReference type="Proteomes" id="UP000652761"/>
    </source>
</evidence>
<gene>
    <name evidence="1" type="ORF">Taro_013813</name>
</gene>
<sequence length="98" mass="11256">MGNCSSQDSLFWFLLDLNRREVFCGFGKMKWHLRFLSPHCEKRCSLSVRSGRTKRWRCCSCARVPVLMRAAPLCAAFCFDRLCSVARRACPVAFSEAI</sequence>
<dbReference type="AlphaFoldDB" id="A0A843UJU8"/>
<accession>A0A843UJU8</accession>
<organism evidence="1 2">
    <name type="scientific">Colocasia esculenta</name>
    <name type="common">Wild taro</name>
    <name type="synonym">Arum esculentum</name>
    <dbReference type="NCBI Taxonomy" id="4460"/>
    <lineage>
        <taxon>Eukaryota</taxon>
        <taxon>Viridiplantae</taxon>
        <taxon>Streptophyta</taxon>
        <taxon>Embryophyta</taxon>
        <taxon>Tracheophyta</taxon>
        <taxon>Spermatophyta</taxon>
        <taxon>Magnoliopsida</taxon>
        <taxon>Liliopsida</taxon>
        <taxon>Araceae</taxon>
        <taxon>Aroideae</taxon>
        <taxon>Colocasieae</taxon>
        <taxon>Colocasia</taxon>
    </lineage>
</organism>
<protein>
    <submittedName>
        <fullName evidence="1">Uncharacterized protein</fullName>
    </submittedName>
</protein>
<dbReference type="EMBL" id="NMUH01000561">
    <property type="protein sequence ID" value="MQL81343.1"/>
    <property type="molecule type" value="Genomic_DNA"/>
</dbReference>
<evidence type="ECO:0000313" key="1">
    <source>
        <dbReference type="EMBL" id="MQL81343.1"/>
    </source>
</evidence>
<keyword evidence="2" id="KW-1185">Reference proteome</keyword>